<accession>A0AAN6FS85</accession>
<evidence type="ECO:0000256" key="1">
    <source>
        <dbReference type="SAM" id="MobiDB-lite"/>
    </source>
</evidence>
<name>A0AAN6FS85_9PEZI</name>
<feature type="compositionally biased region" description="Polar residues" evidence="1">
    <location>
        <begin position="161"/>
        <end position="170"/>
    </location>
</feature>
<feature type="region of interest" description="Disordered" evidence="1">
    <location>
        <begin position="103"/>
        <end position="201"/>
    </location>
</feature>
<gene>
    <name evidence="2" type="ORF">LTR82_005289</name>
</gene>
<comment type="caution">
    <text evidence="2">The sequence shown here is derived from an EMBL/GenBank/DDBJ whole genome shotgun (WGS) entry which is preliminary data.</text>
</comment>
<feature type="compositionally biased region" description="Basic residues" evidence="1">
    <location>
        <begin position="397"/>
        <end position="413"/>
    </location>
</feature>
<dbReference type="EMBL" id="JASUXU010000012">
    <property type="protein sequence ID" value="KAK0323542.1"/>
    <property type="molecule type" value="Genomic_DNA"/>
</dbReference>
<evidence type="ECO:0000313" key="2">
    <source>
        <dbReference type="EMBL" id="KAK0323542.1"/>
    </source>
</evidence>
<organism evidence="2 3">
    <name type="scientific">Friedmanniomyces endolithicus</name>
    <dbReference type="NCBI Taxonomy" id="329885"/>
    <lineage>
        <taxon>Eukaryota</taxon>
        <taxon>Fungi</taxon>
        <taxon>Dikarya</taxon>
        <taxon>Ascomycota</taxon>
        <taxon>Pezizomycotina</taxon>
        <taxon>Dothideomycetes</taxon>
        <taxon>Dothideomycetidae</taxon>
        <taxon>Mycosphaerellales</taxon>
        <taxon>Teratosphaeriaceae</taxon>
        <taxon>Friedmanniomyces</taxon>
    </lineage>
</organism>
<feature type="region of interest" description="Disordered" evidence="1">
    <location>
        <begin position="267"/>
        <end position="413"/>
    </location>
</feature>
<evidence type="ECO:0000313" key="3">
    <source>
        <dbReference type="Proteomes" id="UP001168146"/>
    </source>
</evidence>
<protein>
    <submittedName>
        <fullName evidence="2">Uncharacterized protein</fullName>
    </submittedName>
</protein>
<reference evidence="2" key="1">
    <citation type="submission" date="2021-12" db="EMBL/GenBank/DDBJ databases">
        <title>Black yeast isolated from Biological Soil Crust.</title>
        <authorList>
            <person name="Kurbessoian T."/>
        </authorList>
    </citation>
    <scope>NUCLEOTIDE SEQUENCE</scope>
    <source>
        <strain evidence="2">CCFEE 5208</strain>
    </source>
</reference>
<dbReference type="Proteomes" id="UP001168146">
    <property type="component" value="Unassembled WGS sequence"/>
</dbReference>
<feature type="compositionally biased region" description="Polar residues" evidence="1">
    <location>
        <begin position="109"/>
        <end position="121"/>
    </location>
</feature>
<sequence>MSPRTPQSHRRVKQQPTYYEEIYGVQNADEAFDRFADVCESEPETDHEKRMPSSIRAKSTCFFKPYTLESDLRVSSGNEEDETAPLDGAGAVKGIYNNVHLPYHDRKNTAGTRTKSTSKPNLFQKKVALSTPSPRKLTSKKKFGMFGNAPPTPDTDPSTTMERINTSDAVNSGDLGEQEGNDTNNTNGRPTAGDLGSSLAAADPGTGDGVFAASAFFREMASKTLQLADNEPSGPQVHYPGFEMSDFINETEDGAPDGEAGIESTFTAPAAQMVGPGSNGRAQNAMEGGTSARSSPMPGTFPEETEEVVEQPAIEDGEDKHMSQADQDDAQDHIQIAQPKRRGRPPKTATSSKEPANVKGTLRSTRSAALLEAEQGAKIADRVRKRRSLPAQPTKPSSRKKTTARTATVRKKAKRADFEVIANAAPVKRPWVVSREKRMAGGRKSMPEEVRNWKGEKLEVKGMGYVKVAADVEDLEEYVRYE</sequence>
<feature type="compositionally biased region" description="Acidic residues" evidence="1">
    <location>
        <begin position="303"/>
        <end position="317"/>
    </location>
</feature>
<proteinExistence type="predicted"/>
<dbReference type="AlphaFoldDB" id="A0AAN6FS85"/>